<dbReference type="RefSeq" id="WP_184094643.1">
    <property type="nucleotide sequence ID" value="NZ_AP023367.1"/>
</dbReference>
<protein>
    <submittedName>
        <fullName evidence="2">Uncharacterized protein</fullName>
    </submittedName>
</protein>
<dbReference type="GO" id="GO:0003677">
    <property type="term" value="F:DNA binding"/>
    <property type="evidence" value="ECO:0007669"/>
    <property type="project" value="UniProtKB-KW"/>
</dbReference>
<dbReference type="KEGG" id="acel:acsn021_03940"/>
<evidence type="ECO:0000313" key="3">
    <source>
        <dbReference type="Proteomes" id="UP000515561"/>
    </source>
</evidence>
<dbReference type="CDD" id="cd00093">
    <property type="entry name" value="HTH_XRE"/>
    <property type="match status" value="1"/>
</dbReference>
<dbReference type="InterPro" id="IPR010982">
    <property type="entry name" value="Lambda_DNA-bd_dom_sf"/>
</dbReference>
<dbReference type="InterPro" id="IPR001387">
    <property type="entry name" value="Cro/C1-type_HTH"/>
</dbReference>
<organism evidence="2 3">
    <name type="scientific">Anaerocolumna cellulosilytica</name>
    <dbReference type="NCBI Taxonomy" id="433286"/>
    <lineage>
        <taxon>Bacteria</taxon>
        <taxon>Bacillati</taxon>
        <taxon>Bacillota</taxon>
        <taxon>Clostridia</taxon>
        <taxon>Lachnospirales</taxon>
        <taxon>Lachnospiraceae</taxon>
        <taxon>Anaerocolumna</taxon>
    </lineage>
</organism>
<gene>
    <name evidence="2" type="ORF">acsn021_03940</name>
</gene>
<dbReference type="SUPFAM" id="SSF47413">
    <property type="entry name" value="lambda repressor-like DNA-binding domains"/>
    <property type="match status" value="1"/>
</dbReference>
<keyword evidence="3" id="KW-1185">Reference proteome</keyword>
<evidence type="ECO:0000313" key="2">
    <source>
        <dbReference type="EMBL" id="BCJ92825.1"/>
    </source>
</evidence>
<proteinExistence type="predicted"/>
<dbReference type="EMBL" id="AP023367">
    <property type="protein sequence ID" value="BCJ92825.1"/>
    <property type="molecule type" value="Genomic_DNA"/>
</dbReference>
<dbReference type="AlphaFoldDB" id="A0A6S6QZN4"/>
<dbReference type="PANTHER" id="PTHR46797:SF1">
    <property type="entry name" value="METHYLPHOSPHONATE SYNTHASE"/>
    <property type="match status" value="1"/>
</dbReference>
<dbReference type="PROSITE" id="PS50943">
    <property type="entry name" value="HTH_CROC1"/>
    <property type="match status" value="1"/>
</dbReference>
<dbReference type="SMART" id="SM00530">
    <property type="entry name" value="HTH_XRE"/>
    <property type="match status" value="1"/>
</dbReference>
<dbReference type="InterPro" id="IPR050807">
    <property type="entry name" value="TransReg_Diox_bact_type"/>
</dbReference>
<dbReference type="Gene3D" id="1.10.260.40">
    <property type="entry name" value="lambda repressor-like DNA-binding domains"/>
    <property type="match status" value="1"/>
</dbReference>
<dbReference type="Pfam" id="PF01381">
    <property type="entry name" value="HTH_3"/>
    <property type="match status" value="1"/>
</dbReference>
<dbReference type="GO" id="GO:0003700">
    <property type="term" value="F:DNA-binding transcription factor activity"/>
    <property type="evidence" value="ECO:0007669"/>
    <property type="project" value="TreeGrafter"/>
</dbReference>
<evidence type="ECO:0000256" key="1">
    <source>
        <dbReference type="ARBA" id="ARBA00023125"/>
    </source>
</evidence>
<dbReference type="PANTHER" id="PTHR46797">
    <property type="entry name" value="HTH-TYPE TRANSCRIPTIONAL REGULATOR"/>
    <property type="match status" value="1"/>
</dbReference>
<dbReference type="GO" id="GO:0005829">
    <property type="term" value="C:cytosol"/>
    <property type="evidence" value="ECO:0007669"/>
    <property type="project" value="TreeGrafter"/>
</dbReference>
<reference evidence="2 3" key="1">
    <citation type="journal article" date="2016" name="Int. J. Syst. Evol. Microbiol.">
        <title>Descriptions of Anaerotaenia torta gen. nov., sp. nov. and Anaerocolumna cellulosilytica gen. nov., sp. nov. isolated from a methanogenic reactor of cattle waste.</title>
        <authorList>
            <person name="Uek A."/>
            <person name="Ohtaki Y."/>
            <person name="Kaku N."/>
            <person name="Ueki K."/>
        </authorList>
    </citation>
    <scope>NUCLEOTIDE SEQUENCE [LARGE SCALE GENOMIC DNA]</scope>
    <source>
        <strain evidence="2 3">SN021</strain>
    </source>
</reference>
<keyword evidence="1" id="KW-0238">DNA-binding</keyword>
<sequence>MSVGTNIKKFRKQKGLTQAELGKRLDVTQQMIGQFENDKNSPQMDTLKKIATALEIDISDLLGISPLQSLSERVTFFNYLLGLGYEVSENPYNDKWVIHIKESGQDIFISDDEMNSLESIIKENVDLRITKYISDGKHSQ</sequence>
<accession>A0A6S6QZN4</accession>
<dbReference type="Proteomes" id="UP000515561">
    <property type="component" value="Chromosome"/>
</dbReference>
<name>A0A6S6QZN4_9FIRM</name>